<reference evidence="1 2" key="1">
    <citation type="journal article" date="2012" name="J. Bacteriol.">
        <title>Genome sequences of type strains of seven species of the marine bacterium Pseudoalteromonas.</title>
        <authorList>
            <person name="Xie B.B."/>
            <person name="Shu Y.L."/>
            <person name="Qin Q.L."/>
            <person name="Rong J.C."/>
            <person name="Zhang X.Y."/>
            <person name="Chen X.L."/>
            <person name="Shi M."/>
            <person name="He H.L."/>
            <person name="Zhou B.C."/>
            <person name="Zhang Y.Z."/>
        </authorList>
    </citation>
    <scope>NUCLEOTIDE SEQUENCE [LARGE SCALE GENOMIC DNA]</scope>
    <source>
        <strain evidence="1 2">A 37-1-2</strain>
    </source>
</reference>
<dbReference type="KEGG" id="part:PARC_a0692"/>
<gene>
    <name evidence="1" type="ORF">PARC_a0692</name>
</gene>
<dbReference type="AlphaFoldDB" id="A0A290RZ85"/>
<evidence type="ECO:0000313" key="1">
    <source>
        <dbReference type="EMBL" id="ATC85403.1"/>
    </source>
</evidence>
<sequence length="39" mass="4531">MADAGVYQHLKHIATRRLFFPQEILEIRSTIYAPLIFNG</sequence>
<evidence type="ECO:0000313" key="2">
    <source>
        <dbReference type="Proteomes" id="UP000016505"/>
    </source>
</evidence>
<dbReference type="Proteomes" id="UP000016505">
    <property type="component" value="Chromosome I"/>
</dbReference>
<organism evidence="1 2">
    <name type="scientific">Pseudoalteromonas arctica A 37-1-2</name>
    <dbReference type="NCBI Taxonomy" id="1117313"/>
    <lineage>
        <taxon>Bacteria</taxon>
        <taxon>Pseudomonadati</taxon>
        <taxon>Pseudomonadota</taxon>
        <taxon>Gammaproteobacteria</taxon>
        <taxon>Alteromonadales</taxon>
        <taxon>Pseudoalteromonadaceae</taxon>
        <taxon>Pseudoalteromonas</taxon>
    </lineage>
</organism>
<protein>
    <submittedName>
        <fullName evidence="1">Uncharacterized protein</fullName>
    </submittedName>
</protein>
<accession>A0A290RZ85</accession>
<proteinExistence type="predicted"/>
<dbReference type="EMBL" id="CP011025">
    <property type="protein sequence ID" value="ATC85403.1"/>
    <property type="molecule type" value="Genomic_DNA"/>
</dbReference>
<name>A0A290RZ85_9GAMM</name>